<organism evidence="2 3">
    <name type="scientific">Gulo gulo</name>
    <name type="common">Wolverine</name>
    <name type="synonym">Gluton</name>
    <dbReference type="NCBI Taxonomy" id="48420"/>
    <lineage>
        <taxon>Eukaryota</taxon>
        <taxon>Metazoa</taxon>
        <taxon>Chordata</taxon>
        <taxon>Craniata</taxon>
        <taxon>Vertebrata</taxon>
        <taxon>Euteleostomi</taxon>
        <taxon>Mammalia</taxon>
        <taxon>Eutheria</taxon>
        <taxon>Laurasiatheria</taxon>
        <taxon>Carnivora</taxon>
        <taxon>Caniformia</taxon>
        <taxon>Musteloidea</taxon>
        <taxon>Mustelidae</taxon>
        <taxon>Guloninae</taxon>
        <taxon>Gulo</taxon>
    </lineage>
</organism>
<feature type="region of interest" description="Disordered" evidence="1">
    <location>
        <begin position="1"/>
        <end position="40"/>
    </location>
</feature>
<reference evidence="2 3" key="1">
    <citation type="submission" date="2018-10" db="EMBL/GenBank/DDBJ databases">
        <authorList>
            <person name="Ekblom R."/>
            <person name="Jareborg N."/>
        </authorList>
    </citation>
    <scope>NUCLEOTIDE SEQUENCE [LARGE SCALE GENOMIC DNA]</scope>
    <source>
        <tissue evidence="2">Muscle</tissue>
    </source>
</reference>
<evidence type="ECO:0000313" key="3">
    <source>
        <dbReference type="Proteomes" id="UP000269945"/>
    </source>
</evidence>
<feature type="compositionally biased region" description="Basic residues" evidence="1">
    <location>
        <begin position="14"/>
        <end position="25"/>
    </location>
</feature>
<evidence type="ECO:0000313" key="2">
    <source>
        <dbReference type="EMBL" id="VCW90976.1"/>
    </source>
</evidence>
<dbReference type="AlphaFoldDB" id="A0A9X9LTX7"/>
<dbReference type="EMBL" id="CYRY02016679">
    <property type="protein sequence ID" value="VCW90976.1"/>
    <property type="molecule type" value="Genomic_DNA"/>
</dbReference>
<comment type="caution">
    <text evidence="2">The sequence shown here is derived from an EMBL/GenBank/DDBJ whole genome shotgun (WGS) entry which is preliminary data.</text>
</comment>
<protein>
    <submittedName>
        <fullName evidence="2">Uncharacterized protein</fullName>
    </submittedName>
</protein>
<gene>
    <name evidence="2" type="ORF">BN2614_LOCUS2</name>
</gene>
<sequence length="90" mass="10208">LFRLAYTAPGPSSSRKRRTRKRKRRGEKEARETQRKPALRTAAPCTRAGGTTANCPDFRIGFTKAAQKLIKKDTTNSSQMRQFLDILPRS</sequence>
<dbReference type="Proteomes" id="UP000269945">
    <property type="component" value="Unassembled WGS sequence"/>
</dbReference>
<feature type="compositionally biased region" description="Basic and acidic residues" evidence="1">
    <location>
        <begin position="26"/>
        <end position="35"/>
    </location>
</feature>
<evidence type="ECO:0000256" key="1">
    <source>
        <dbReference type="SAM" id="MobiDB-lite"/>
    </source>
</evidence>
<name>A0A9X9LTX7_GULGU</name>
<proteinExistence type="predicted"/>
<keyword evidence="3" id="KW-1185">Reference proteome</keyword>
<accession>A0A9X9LTX7</accession>
<feature type="non-terminal residue" evidence="2">
    <location>
        <position position="1"/>
    </location>
</feature>